<dbReference type="EMBL" id="CP051204">
    <property type="protein sequence ID" value="QJB39714.1"/>
    <property type="molecule type" value="Genomic_DNA"/>
</dbReference>
<reference evidence="2" key="1">
    <citation type="submission" date="2020-04" db="EMBL/GenBank/DDBJ databases">
        <authorList>
            <person name="Kittiwongwattana C."/>
        </authorList>
    </citation>
    <scope>NUCLEOTIDE SEQUENCE [LARGE SCALE GENOMIC DNA]</scope>
    <source>
        <strain evidence="2">1303</strain>
    </source>
</reference>
<evidence type="ECO:0000313" key="2">
    <source>
        <dbReference type="Proteomes" id="UP000503144"/>
    </source>
</evidence>
<gene>
    <name evidence="1" type="ORF">HF324_18370</name>
</gene>
<dbReference type="RefSeq" id="WP_168861312.1">
    <property type="nucleotide sequence ID" value="NZ_CP051204.2"/>
</dbReference>
<dbReference type="Proteomes" id="UP000503144">
    <property type="component" value="Chromosome"/>
</dbReference>
<evidence type="ECO:0000313" key="1">
    <source>
        <dbReference type="EMBL" id="QJB39714.1"/>
    </source>
</evidence>
<sequence>MPVELEQIKEGSYFKYSGAVIRIQEIHIPFLHVMRHDLVPILLENNELYMLGFSSVRDSKFGEFEKYTANGQRRLWLKKNPTDRGWNIVIGEADTKVAIQYVHELQEIWLVLFREPLRRAGDEPLPPLKLTYRLMPDMEVSVVTEEETRKGRSYGKMQRYNERLPYPEQLYYLVWDCCYLFRNIRYAIWKVTHPKDPKDVLFAYAGINWGLFLVAGKDTTESDTRAAGRWLQEHLRQNDLKNG</sequence>
<name>A0ABX6LHW6_9BACT</name>
<reference evidence="1 2" key="2">
    <citation type="submission" date="2020-09" db="EMBL/GenBank/DDBJ databases">
        <authorList>
            <person name="Kittiwongwattana C."/>
        </authorList>
    </citation>
    <scope>NUCLEOTIDE SEQUENCE [LARGE SCALE GENOMIC DNA]</scope>
    <source>
        <strain evidence="1 2">1303</strain>
    </source>
</reference>
<keyword evidence="2" id="KW-1185">Reference proteome</keyword>
<organism evidence="1 2">
    <name type="scientific">Chitinophaga oryzae</name>
    <dbReference type="NCBI Taxonomy" id="2725414"/>
    <lineage>
        <taxon>Bacteria</taxon>
        <taxon>Pseudomonadati</taxon>
        <taxon>Bacteroidota</taxon>
        <taxon>Chitinophagia</taxon>
        <taxon>Chitinophagales</taxon>
        <taxon>Chitinophagaceae</taxon>
        <taxon>Chitinophaga</taxon>
    </lineage>
</organism>
<proteinExistence type="predicted"/>
<accession>A0ABX6LHW6</accession>
<protein>
    <submittedName>
        <fullName evidence="1">Uncharacterized protein</fullName>
    </submittedName>
</protein>